<accession>A0ABV7YVF6</accession>
<dbReference type="Pfam" id="PF04966">
    <property type="entry name" value="OprB"/>
    <property type="match status" value="1"/>
</dbReference>
<dbReference type="InterPro" id="IPR038673">
    <property type="entry name" value="OprB_sf"/>
</dbReference>
<feature type="signal peptide" evidence="2">
    <location>
        <begin position="1"/>
        <end position="22"/>
    </location>
</feature>
<gene>
    <name evidence="3" type="ORF">ACFOOI_10095</name>
</gene>
<reference evidence="4" key="1">
    <citation type="journal article" date="2019" name="Int. J. Syst. Evol. Microbiol.">
        <title>The Global Catalogue of Microorganisms (GCM) 10K type strain sequencing project: providing services to taxonomists for standard genome sequencing and annotation.</title>
        <authorList>
            <consortium name="The Broad Institute Genomics Platform"/>
            <consortium name="The Broad Institute Genome Sequencing Center for Infectious Disease"/>
            <person name="Wu L."/>
            <person name="Ma J."/>
        </authorList>
    </citation>
    <scope>NUCLEOTIDE SEQUENCE [LARGE SCALE GENOMIC DNA]</scope>
    <source>
        <strain evidence="4">CECT 7956</strain>
    </source>
</reference>
<dbReference type="InterPro" id="IPR007049">
    <property type="entry name" value="Carb-sel_porin_OprB"/>
</dbReference>
<dbReference type="EMBL" id="JBHRYQ010000001">
    <property type="protein sequence ID" value="MFC3811005.1"/>
    <property type="molecule type" value="Genomic_DNA"/>
</dbReference>
<comment type="similarity">
    <text evidence="1 2">Belongs to the OprB family.</text>
</comment>
<dbReference type="RefSeq" id="WP_379837621.1">
    <property type="nucleotide sequence ID" value="NZ_JBHRYQ010000001.1"/>
</dbReference>
<proteinExistence type="inferred from homology"/>
<keyword evidence="4" id="KW-1185">Reference proteome</keyword>
<name>A0ABV7YVF6_9BACT</name>
<sequence>MFKTKFILLSIILASTCLNVMGQKSLSDSSERFSVHVQATVANQTKPEFSAPYSGQNSLQTLKENRTSITSTLYLGARLWQGASAFINPEIAGGSGLSDVLGLASATNGETFRIGSSSPKIYVARLYFQQRIRLNSERGSNVESDFNQLKTVLPEKYLNFTVGKISMADFFDKNTYSHDPRTQFLNWALMSNGAWDYPANTRGYAPSAILEYVSPKNELRYAFSLLPKMANGNDMDWNIKKSGSHTLEYTHNHAIANLTGAARILGFYTSANMGSYNEAIAQNPSNPDILLSRSYAHKKYGVGINLEQQINHDAGVFFRSSINDGHNETWVFTEIDRSISSGLVYNGTKWARPSDKFGVSYVMSGLSSPHRNYLAAGGYGFMIGDGKINYAAEKVGEIYYKTELKEGIYVTADYQNVRNPGYNHDRKGPVNVYSIRTHIRI</sequence>
<evidence type="ECO:0000313" key="3">
    <source>
        <dbReference type="EMBL" id="MFC3811005.1"/>
    </source>
</evidence>
<evidence type="ECO:0000313" key="4">
    <source>
        <dbReference type="Proteomes" id="UP001595616"/>
    </source>
</evidence>
<dbReference type="Proteomes" id="UP001595616">
    <property type="component" value="Unassembled WGS sequence"/>
</dbReference>
<feature type="chain" id="PRO_5044995862" evidence="2">
    <location>
        <begin position="23"/>
        <end position="441"/>
    </location>
</feature>
<evidence type="ECO:0000256" key="2">
    <source>
        <dbReference type="RuleBase" id="RU363072"/>
    </source>
</evidence>
<dbReference type="Gene3D" id="2.40.160.180">
    <property type="entry name" value="Carbohydrate-selective porin OprB"/>
    <property type="match status" value="1"/>
</dbReference>
<evidence type="ECO:0000256" key="1">
    <source>
        <dbReference type="ARBA" id="ARBA00008769"/>
    </source>
</evidence>
<organism evidence="3 4">
    <name type="scientific">Lacihabitans lacunae</name>
    <dbReference type="NCBI Taxonomy" id="1028214"/>
    <lineage>
        <taxon>Bacteria</taxon>
        <taxon>Pseudomonadati</taxon>
        <taxon>Bacteroidota</taxon>
        <taxon>Cytophagia</taxon>
        <taxon>Cytophagales</taxon>
        <taxon>Leadbetterellaceae</taxon>
        <taxon>Lacihabitans</taxon>
    </lineage>
</organism>
<protein>
    <submittedName>
        <fullName evidence="3">Carbohydrate porin</fullName>
    </submittedName>
</protein>
<keyword evidence="2" id="KW-0732">Signal</keyword>
<comment type="caution">
    <text evidence="3">The sequence shown here is derived from an EMBL/GenBank/DDBJ whole genome shotgun (WGS) entry which is preliminary data.</text>
</comment>